<dbReference type="SUPFAM" id="SSF53335">
    <property type="entry name" value="S-adenosyl-L-methionine-dependent methyltransferases"/>
    <property type="match status" value="1"/>
</dbReference>
<sequence length="275" mass="29638">MADGTSWSAADTEATVCCLCGVPGEVVHRRPPFAVVRCPICALVFVSPRLTAPALQRLYDEPAYFEGGVYGDRTRWSPAMVLQRVWSHGRLADLARLRPPPASLLEIGSGYGLFLAAARDAGYQVRGVELSHTGVQVARSELGLDVVEGQLADAPTDPVDVICFWDTLEHVPDPLQFLRQVRARLAPDGVIALSVPSVSSLPARALGSRWWTLKPEQHIWHFTPRTLALVAARAGLVITSVVRSPVRAANAGRLDSIVAFGRALPERVDGGAPDV</sequence>
<dbReference type="PANTHER" id="PTHR43861:SF6">
    <property type="entry name" value="METHYLTRANSFERASE TYPE 11"/>
    <property type="match status" value="1"/>
</dbReference>
<dbReference type="Proteomes" id="UP000002218">
    <property type="component" value="Chromosome"/>
</dbReference>
<keyword evidence="2" id="KW-1185">Reference proteome</keyword>
<dbReference type="OrthoDB" id="9810247at2"/>
<dbReference type="CDD" id="cd02440">
    <property type="entry name" value="AdoMet_MTases"/>
    <property type="match status" value="1"/>
</dbReference>
<reference evidence="1 2" key="2">
    <citation type="journal article" date="2010" name="Stand. Genomic Sci.">
        <title>Complete genome sequence of Nakamurella multipartita type strain (Y-104).</title>
        <authorList>
            <person name="Tice H."/>
            <person name="Mayilraj S."/>
            <person name="Sims D."/>
            <person name="Lapidus A."/>
            <person name="Nolan M."/>
            <person name="Lucas S."/>
            <person name="Glavina Del Rio T."/>
            <person name="Copeland A."/>
            <person name="Cheng J.F."/>
            <person name="Meincke L."/>
            <person name="Bruce D."/>
            <person name="Goodwin L."/>
            <person name="Pitluck S."/>
            <person name="Ivanova N."/>
            <person name="Mavromatis K."/>
            <person name="Ovchinnikova G."/>
            <person name="Pati A."/>
            <person name="Chen A."/>
            <person name="Palaniappan K."/>
            <person name="Land M."/>
            <person name="Hauser L."/>
            <person name="Chang Y.J."/>
            <person name="Jeffries C.D."/>
            <person name="Detter J.C."/>
            <person name="Brettin T."/>
            <person name="Rohde M."/>
            <person name="Goker M."/>
            <person name="Bristow J."/>
            <person name="Eisen J.A."/>
            <person name="Markowitz V."/>
            <person name="Hugenholtz P."/>
            <person name="Kyrpides N.C."/>
            <person name="Klenk H.P."/>
            <person name="Chen F."/>
        </authorList>
    </citation>
    <scope>NUCLEOTIDE SEQUENCE [LARGE SCALE GENOMIC DNA]</scope>
    <source>
        <strain evidence="2">ATCC 700099 / DSM 44233 / CIP 104796 / JCM 9543 / NBRC 105858 / Y-104</strain>
    </source>
</reference>
<evidence type="ECO:0000313" key="2">
    <source>
        <dbReference type="Proteomes" id="UP000002218"/>
    </source>
</evidence>
<dbReference type="PANTHER" id="PTHR43861">
    <property type="entry name" value="TRANS-ACONITATE 2-METHYLTRANSFERASE-RELATED"/>
    <property type="match status" value="1"/>
</dbReference>
<dbReference type="HOGENOM" id="CLU_068669_3_0_11"/>
<dbReference type="Gene3D" id="3.40.50.150">
    <property type="entry name" value="Vaccinia Virus protein VP39"/>
    <property type="match status" value="1"/>
</dbReference>
<reference evidence="2" key="1">
    <citation type="submission" date="2009-09" db="EMBL/GenBank/DDBJ databases">
        <title>The complete genome of Nakamurella multipartita DSM 44233.</title>
        <authorList>
            <consortium name="US DOE Joint Genome Institute (JGI-PGF)"/>
            <person name="Lucas S."/>
            <person name="Copeland A."/>
            <person name="Lapidus A."/>
            <person name="Glavina del Rio T."/>
            <person name="Dalin E."/>
            <person name="Tice H."/>
            <person name="Bruce D."/>
            <person name="Goodwin L."/>
            <person name="Pitluck S."/>
            <person name="Kyrpides N."/>
            <person name="Mavromatis K."/>
            <person name="Ivanova N."/>
            <person name="Ovchinnikova G."/>
            <person name="Sims D."/>
            <person name="Meincke L."/>
            <person name="Brettin T."/>
            <person name="Detter J.C."/>
            <person name="Han C."/>
            <person name="Larimer F."/>
            <person name="Land M."/>
            <person name="Hauser L."/>
            <person name="Markowitz V."/>
            <person name="Cheng J.-F."/>
            <person name="Hugenholtz P."/>
            <person name="Woyke T."/>
            <person name="Wu D."/>
            <person name="Klenk H.-P."/>
            <person name="Eisen J.A."/>
        </authorList>
    </citation>
    <scope>NUCLEOTIDE SEQUENCE [LARGE SCALE GENOMIC DNA]</scope>
    <source>
        <strain evidence="2">ATCC 700099 / DSM 44233 / CIP 104796 / JCM 9543 / NBRC 105858 / Y-104</strain>
    </source>
</reference>
<dbReference type="STRING" id="479431.Namu_0742"/>
<dbReference type="GO" id="GO:0008168">
    <property type="term" value="F:methyltransferase activity"/>
    <property type="evidence" value="ECO:0007669"/>
    <property type="project" value="UniProtKB-KW"/>
</dbReference>
<dbReference type="AlphaFoldDB" id="C8X988"/>
<keyword evidence="1" id="KW-0808">Transferase</keyword>
<evidence type="ECO:0000313" key="1">
    <source>
        <dbReference type="EMBL" id="ACV77156.1"/>
    </source>
</evidence>
<dbReference type="Pfam" id="PF13489">
    <property type="entry name" value="Methyltransf_23"/>
    <property type="match status" value="1"/>
</dbReference>
<dbReference type="KEGG" id="nml:Namu_0742"/>
<proteinExistence type="predicted"/>
<dbReference type="GO" id="GO:0032259">
    <property type="term" value="P:methylation"/>
    <property type="evidence" value="ECO:0007669"/>
    <property type="project" value="UniProtKB-KW"/>
</dbReference>
<keyword evidence="1" id="KW-0489">Methyltransferase</keyword>
<dbReference type="InParanoid" id="C8X988"/>
<organism evidence="1 2">
    <name type="scientific">Nakamurella multipartita (strain ATCC 700099 / DSM 44233 / CIP 104796 / JCM 9543 / NBRC 105858 / Y-104)</name>
    <name type="common">Microsphaera multipartita</name>
    <dbReference type="NCBI Taxonomy" id="479431"/>
    <lineage>
        <taxon>Bacteria</taxon>
        <taxon>Bacillati</taxon>
        <taxon>Actinomycetota</taxon>
        <taxon>Actinomycetes</taxon>
        <taxon>Nakamurellales</taxon>
        <taxon>Nakamurellaceae</taxon>
        <taxon>Nakamurella</taxon>
    </lineage>
</organism>
<dbReference type="InterPro" id="IPR029063">
    <property type="entry name" value="SAM-dependent_MTases_sf"/>
</dbReference>
<protein>
    <submittedName>
        <fullName evidence="1">Methyltransferase type 12</fullName>
    </submittedName>
</protein>
<name>C8X988_NAKMY</name>
<accession>C8X988</accession>
<gene>
    <name evidence="1" type="ordered locus">Namu_0742</name>
</gene>
<dbReference type="EMBL" id="CP001737">
    <property type="protein sequence ID" value="ACV77156.1"/>
    <property type="molecule type" value="Genomic_DNA"/>
</dbReference>
<dbReference type="eggNOG" id="COG2227">
    <property type="taxonomic scope" value="Bacteria"/>
</dbReference>